<dbReference type="InterPro" id="IPR013384">
    <property type="entry name" value="Flagell_FlgL"/>
</dbReference>
<dbReference type="InterPro" id="IPR001029">
    <property type="entry name" value="Flagellin_N"/>
</dbReference>
<dbReference type="Pfam" id="PF00669">
    <property type="entry name" value="Flagellin_N"/>
    <property type="match status" value="1"/>
</dbReference>
<sequence length="400" mass="41600">MSTSRIGTASAYAGAVQNLSDRQQALVTLQQNMTSGKRINRTSDDPTSAAQAERANTRIDRIAADQRLLASQRDTISTAESTLGSSIDALQSFRELVVSAGSGTLTPADRGYIAQQLTSLRDEIFANSNKSDSNGTPLFSGLGSADQPFTNTQQVNFAGLSGQRTGGATTVAPTLDGQATFMNVPTGNGTFTLATGTANTGTVSVDAGSVQNPSAITGHNYTIGFAVDATTGVKSYTVTDTTAGTTAATGTYKESGSISFDGMTMTMKGTPADGDTVAIAPSTRSDLFATLDQAISSIKNATSNSGALPTQIAQSLVQIDSGLSRLQSSRSLAGDILNQADRIKTSQDTRSDQLTAEKSNAEDLDMIKAVSEFSTQQTGYQAALSSYAQIQKLSLFTYIS</sequence>
<name>A0A857J4N2_9BURK</name>
<evidence type="ECO:0000256" key="3">
    <source>
        <dbReference type="ARBA" id="ARBA00005709"/>
    </source>
</evidence>
<dbReference type="Pfam" id="PF00700">
    <property type="entry name" value="Flagellin_C"/>
    <property type="match status" value="1"/>
</dbReference>
<dbReference type="Gene3D" id="1.20.1330.10">
    <property type="entry name" value="f41 fragment of flagellin, N-terminal domain"/>
    <property type="match status" value="1"/>
</dbReference>
<keyword evidence="7" id="KW-0969">Cilium</keyword>
<dbReference type="Proteomes" id="UP000464787">
    <property type="component" value="Chromosome"/>
</dbReference>
<dbReference type="PANTHER" id="PTHR42792:SF1">
    <property type="entry name" value="FLAGELLAR HOOK-ASSOCIATED PROTEIN 3"/>
    <property type="match status" value="1"/>
</dbReference>
<dbReference type="PRINTS" id="PR00207">
    <property type="entry name" value="FLAGELLIN"/>
</dbReference>
<dbReference type="InterPro" id="IPR046358">
    <property type="entry name" value="Flagellin_C"/>
</dbReference>
<dbReference type="NCBIfam" id="TIGR02550">
    <property type="entry name" value="flagell_flgL"/>
    <property type="match status" value="1"/>
</dbReference>
<evidence type="ECO:0000256" key="2">
    <source>
        <dbReference type="ARBA" id="ARBA00004613"/>
    </source>
</evidence>
<protein>
    <submittedName>
        <fullName evidence="7">Flagellar hook-associated protein 3</fullName>
    </submittedName>
</protein>
<dbReference type="KEGG" id="xyk:GT347_08275"/>
<evidence type="ECO:0000259" key="5">
    <source>
        <dbReference type="Pfam" id="PF00669"/>
    </source>
</evidence>
<organism evidence="7 8">
    <name type="scientific">Xylophilus rhododendri</name>
    <dbReference type="NCBI Taxonomy" id="2697032"/>
    <lineage>
        <taxon>Bacteria</taxon>
        <taxon>Pseudomonadati</taxon>
        <taxon>Pseudomonadota</taxon>
        <taxon>Betaproteobacteria</taxon>
        <taxon>Burkholderiales</taxon>
        <taxon>Xylophilus</taxon>
    </lineage>
</organism>
<dbReference type="InterPro" id="IPR001492">
    <property type="entry name" value="Flagellin"/>
</dbReference>
<proteinExistence type="inferred from homology"/>
<keyword evidence="7" id="KW-0966">Cell projection</keyword>
<gene>
    <name evidence="7" type="primary">flgL</name>
    <name evidence="7" type="ORF">GT347_08275</name>
</gene>
<feature type="domain" description="Flagellin N-terminal" evidence="5">
    <location>
        <begin position="8"/>
        <end position="141"/>
    </location>
</feature>
<comment type="subcellular location">
    <subcellularLocation>
        <location evidence="1">Bacterial flagellum</location>
    </subcellularLocation>
    <subcellularLocation>
        <location evidence="2">Secreted</location>
    </subcellularLocation>
</comment>
<keyword evidence="8" id="KW-1185">Reference proteome</keyword>
<dbReference type="RefSeq" id="WP_160551508.1">
    <property type="nucleotide sequence ID" value="NZ_CP047650.1"/>
</dbReference>
<dbReference type="GO" id="GO:0005198">
    <property type="term" value="F:structural molecule activity"/>
    <property type="evidence" value="ECO:0007669"/>
    <property type="project" value="InterPro"/>
</dbReference>
<evidence type="ECO:0000256" key="1">
    <source>
        <dbReference type="ARBA" id="ARBA00004365"/>
    </source>
</evidence>
<dbReference type="GO" id="GO:0005576">
    <property type="term" value="C:extracellular region"/>
    <property type="evidence" value="ECO:0007669"/>
    <property type="project" value="UniProtKB-SubCell"/>
</dbReference>
<evidence type="ECO:0000259" key="6">
    <source>
        <dbReference type="Pfam" id="PF00700"/>
    </source>
</evidence>
<comment type="similarity">
    <text evidence="3">Belongs to the bacterial flagellin family.</text>
</comment>
<reference evidence="7 8" key="1">
    <citation type="submission" date="2020-01" db="EMBL/GenBank/DDBJ databases">
        <title>Genome sequencing of strain KACC 21265.</title>
        <authorList>
            <person name="Heo J."/>
            <person name="Kim S.-J."/>
            <person name="Kim J.-S."/>
            <person name="Hong S.-B."/>
            <person name="Kwon S.-W."/>
        </authorList>
    </citation>
    <scope>NUCLEOTIDE SEQUENCE [LARGE SCALE GENOMIC DNA]</scope>
    <source>
        <strain evidence="7 8">KACC 21265</strain>
    </source>
</reference>
<evidence type="ECO:0000256" key="4">
    <source>
        <dbReference type="ARBA" id="ARBA00023143"/>
    </source>
</evidence>
<dbReference type="PANTHER" id="PTHR42792">
    <property type="entry name" value="FLAGELLIN"/>
    <property type="match status" value="1"/>
</dbReference>
<keyword evidence="4" id="KW-0975">Bacterial flagellum</keyword>
<accession>A0A857J4N2</accession>
<evidence type="ECO:0000313" key="8">
    <source>
        <dbReference type="Proteomes" id="UP000464787"/>
    </source>
</evidence>
<keyword evidence="7" id="KW-0282">Flagellum</keyword>
<dbReference type="GO" id="GO:0009424">
    <property type="term" value="C:bacterial-type flagellum hook"/>
    <property type="evidence" value="ECO:0007669"/>
    <property type="project" value="InterPro"/>
</dbReference>
<feature type="domain" description="Flagellin C-terminal" evidence="6">
    <location>
        <begin position="318"/>
        <end position="398"/>
    </location>
</feature>
<dbReference type="GO" id="GO:0071973">
    <property type="term" value="P:bacterial-type flagellum-dependent cell motility"/>
    <property type="evidence" value="ECO:0007669"/>
    <property type="project" value="InterPro"/>
</dbReference>
<dbReference type="SUPFAM" id="SSF64518">
    <property type="entry name" value="Phase 1 flagellin"/>
    <property type="match status" value="1"/>
</dbReference>
<evidence type="ECO:0000313" key="7">
    <source>
        <dbReference type="EMBL" id="QHI97991.1"/>
    </source>
</evidence>
<dbReference type="AlphaFoldDB" id="A0A857J4N2"/>
<dbReference type="EMBL" id="CP047650">
    <property type="protein sequence ID" value="QHI97991.1"/>
    <property type="molecule type" value="Genomic_DNA"/>
</dbReference>